<dbReference type="InterPro" id="IPR036259">
    <property type="entry name" value="MFS_trans_sf"/>
</dbReference>
<organism evidence="5 6">
    <name type="scientific">Bartonella tribocorum (strain DSM 28219 / CCUG 45778 / CIP 105476 / IBS 506)</name>
    <dbReference type="NCBI Taxonomy" id="382640"/>
    <lineage>
        <taxon>Bacteria</taxon>
        <taxon>Pseudomonadati</taxon>
        <taxon>Pseudomonadota</taxon>
        <taxon>Alphaproteobacteria</taxon>
        <taxon>Hyphomicrobiales</taxon>
        <taxon>Bartonellaceae</taxon>
        <taxon>Bartonella</taxon>
    </lineage>
</organism>
<keyword evidence="1" id="KW-0812">Transmembrane</keyword>
<reference evidence="5 6" key="1">
    <citation type="journal article" date="2007" name="Nat. Genet.">
        <title>Genomic analysis of Bartonella identifies type IV secretion systems as host adaptability factors.</title>
        <authorList>
            <person name="Saenz H.L."/>
            <person name="Engel P."/>
            <person name="Stoeckli M.C."/>
            <person name="Lanz C."/>
            <person name="Raddatz G."/>
            <person name="Vayssier-Taussat M."/>
            <person name="Birtles R."/>
            <person name="Schuster S.C."/>
            <person name="Dehio C."/>
        </authorList>
    </citation>
    <scope>NUCLEOTIDE SEQUENCE [LARGE SCALE GENOMIC DNA]</scope>
    <source>
        <strain evidence="6">DSM 28219 / CCUG 45778 / CIP 105476 / IBS 506</strain>
    </source>
</reference>
<feature type="domain" description="Major facilitator superfamily (MFS) profile" evidence="4">
    <location>
        <begin position="1"/>
        <end position="59"/>
    </location>
</feature>
<evidence type="ECO:0000313" key="5">
    <source>
        <dbReference type="EMBL" id="CAK01899.1"/>
    </source>
</evidence>
<evidence type="ECO:0000256" key="3">
    <source>
        <dbReference type="ARBA" id="ARBA00023136"/>
    </source>
</evidence>
<dbReference type="PANTHER" id="PTHR23527:SF1">
    <property type="entry name" value="BLL3282 PROTEIN"/>
    <property type="match status" value="1"/>
</dbReference>
<dbReference type="AlphaFoldDB" id="A9IW74"/>
<dbReference type="GO" id="GO:0022857">
    <property type="term" value="F:transmembrane transporter activity"/>
    <property type="evidence" value="ECO:0007669"/>
    <property type="project" value="InterPro"/>
</dbReference>
<protein>
    <recommendedName>
        <fullName evidence="4">Major facilitator superfamily (MFS) profile domain-containing protein</fullName>
    </recommendedName>
</protein>
<sequence>MFGTIANNYISLLVRLLIVGGFYSSAQPGDAQSVSSWFPQSQRGFAMGIRQAGLPLGGL</sequence>
<evidence type="ECO:0000259" key="4">
    <source>
        <dbReference type="PROSITE" id="PS50850"/>
    </source>
</evidence>
<proteinExistence type="predicted"/>
<keyword evidence="2" id="KW-1133">Transmembrane helix</keyword>
<dbReference type="PANTHER" id="PTHR23527">
    <property type="entry name" value="BLL3282 PROTEIN"/>
    <property type="match status" value="1"/>
</dbReference>
<dbReference type="Proteomes" id="UP000001592">
    <property type="component" value="Chromosome"/>
</dbReference>
<dbReference type="PROSITE" id="PS50850">
    <property type="entry name" value="MFS"/>
    <property type="match status" value="1"/>
</dbReference>
<evidence type="ECO:0000256" key="2">
    <source>
        <dbReference type="ARBA" id="ARBA00022989"/>
    </source>
</evidence>
<evidence type="ECO:0000256" key="1">
    <source>
        <dbReference type="ARBA" id="ARBA00022692"/>
    </source>
</evidence>
<dbReference type="SUPFAM" id="SSF103473">
    <property type="entry name" value="MFS general substrate transporter"/>
    <property type="match status" value="1"/>
</dbReference>
<keyword evidence="3" id="KW-0472">Membrane</keyword>
<dbReference type="HOGENOM" id="CLU_2950949_0_0_5"/>
<gene>
    <name evidence="5" type="ordered locus">BT_1556</name>
</gene>
<dbReference type="eggNOG" id="COG2271">
    <property type="taxonomic scope" value="Bacteria"/>
</dbReference>
<dbReference type="EMBL" id="AM260525">
    <property type="protein sequence ID" value="CAK01899.1"/>
    <property type="molecule type" value="Genomic_DNA"/>
</dbReference>
<dbReference type="Gene3D" id="1.20.1250.20">
    <property type="entry name" value="MFS general substrate transporter like domains"/>
    <property type="match status" value="1"/>
</dbReference>
<dbReference type="InterPro" id="IPR020846">
    <property type="entry name" value="MFS_dom"/>
</dbReference>
<dbReference type="KEGG" id="btr:BT_1556"/>
<evidence type="ECO:0000313" key="6">
    <source>
        <dbReference type="Proteomes" id="UP000001592"/>
    </source>
</evidence>
<accession>A9IW74</accession>
<keyword evidence="6" id="KW-1185">Reference proteome</keyword>
<dbReference type="InterPro" id="IPR052952">
    <property type="entry name" value="MFS-Transporter"/>
</dbReference>
<name>A9IW74_BART1</name>